<dbReference type="Gene3D" id="1.10.10.60">
    <property type="entry name" value="Homeodomain-like"/>
    <property type="match status" value="1"/>
</dbReference>
<evidence type="ECO:0000313" key="6">
    <source>
        <dbReference type="Proteomes" id="UP000207598"/>
    </source>
</evidence>
<proteinExistence type="predicted"/>
<dbReference type="SUPFAM" id="SSF46689">
    <property type="entry name" value="Homeodomain-like"/>
    <property type="match status" value="1"/>
</dbReference>
<organism evidence="5 6">
    <name type="scientific">Maliponia aquimaris</name>
    <dbReference type="NCBI Taxonomy" id="1673631"/>
    <lineage>
        <taxon>Bacteria</taxon>
        <taxon>Pseudomonadati</taxon>
        <taxon>Pseudomonadota</taxon>
        <taxon>Alphaproteobacteria</taxon>
        <taxon>Rhodobacterales</taxon>
        <taxon>Paracoccaceae</taxon>
        <taxon>Maliponia</taxon>
    </lineage>
</organism>
<dbReference type="InterPro" id="IPR018060">
    <property type="entry name" value="HTH_AraC"/>
</dbReference>
<dbReference type="PROSITE" id="PS01124">
    <property type="entry name" value="HTH_ARAC_FAMILY_2"/>
    <property type="match status" value="1"/>
</dbReference>
<dbReference type="GO" id="GO:0000976">
    <property type="term" value="F:transcription cis-regulatory region binding"/>
    <property type="evidence" value="ECO:0007669"/>
    <property type="project" value="TreeGrafter"/>
</dbReference>
<protein>
    <submittedName>
        <fullName evidence="5">HTH-type transcriptional regulator VirS</fullName>
    </submittedName>
</protein>
<keyword evidence="6" id="KW-1185">Reference proteome</keyword>
<evidence type="ECO:0000259" key="4">
    <source>
        <dbReference type="PROSITE" id="PS01124"/>
    </source>
</evidence>
<dbReference type="EMBL" id="FXYF01000004">
    <property type="protein sequence ID" value="SMX38767.1"/>
    <property type="molecule type" value="Genomic_DNA"/>
</dbReference>
<dbReference type="GO" id="GO:0005829">
    <property type="term" value="C:cytosol"/>
    <property type="evidence" value="ECO:0007669"/>
    <property type="project" value="TreeGrafter"/>
</dbReference>
<dbReference type="Pfam" id="PF12833">
    <property type="entry name" value="HTH_18"/>
    <property type="match status" value="1"/>
</dbReference>
<feature type="domain" description="HTH araC/xylS-type" evidence="4">
    <location>
        <begin position="236"/>
        <end position="334"/>
    </location>
</feature>
<dbReference type="InterPro" id="IPR032687">
    <property type="entry name" value="AraC-type_N"/>
</dbReference>
<evidence type="ECO:0000256" key="2">
    <source>
        <dbReference type="ARBA" id="ARBA00023125"/>
    </source>
</evidence>
<dbReference type="PANTHER" id="PTHR47894">
    <property type="entry name" value="HTH-TYPE TRANSCRIPTIONAL REGULATOR GADX"/>
    <property type="match status" value="1"/>
</dbReference>
<gene>
    <name evidence="5" type="primary">virS</name>
    <name evidence="5" type="ORF">MAA8898_01709</name>
</gene>
<dbReference type="InterPro" id="IPR009057">
    <property type="entry name" value="Homeodomain-like_sf"/>
</dbReference>
<dbReference type="AlphaFoldDB" id="A0A238K8E5"/>
<keyword evidence="3" id="KW-0804">Transcription</keyword>
<dbReference type="PANTHER" id="PTHR47894:SF4">
    <property type="entry name" value="HTH-TYPE TRANSCRIPTIONAL REGULATOR GADX"/>
    <property type="match status" value="1"/>
</dbReference>
<sequence>MADSAQIVSSVIRDPIRVALDLGGDADSLCSAARIDSATLSGGAPSLPLRCFVALNQLAAKQLRAPHFGRLVGSRFEVANIGEVGRAAMAAPSLGAALRLMERAFATVQSETELHLDVTDGVACLSYRILDPNIWPRDQDAELTLGVFRQLVLQAAGPGYRPLGLSFEHPAGGAERRSGGDPGCPVSYDAETNALCFHARLLDRAMPGSHRDQYQRMATVLTAAAQRLERDGSVTARVRREILRNLGQVAVDQTAIAQRLGMSRRSLRRHLADEGTSFADILGDCRDGQARILLRDTRLTIPEIADRLDYSEASGFERAFRRRTGQTPSAFRKSATG</sequence>
<name>A0A238K8E5_9RHOB</name>
<keyword evidence="2" id="KW-0238">DNA-binding</keyword>
<evidence type="ECO:0000313" key="5">
    <source>
        <dbReference type="EMBL" id="SMX38767.1"/>
    </source>
</evidence>
<dbReference type="SMART" id="SM00342">
    <property type="entry name" value="HTH_ARAC"/>
    <property type="match status" value="1"/>
</dbReference>
<dbReference type="RefSeq" id="WP_094020553.1">
    <property type="nucleotide sequence ID" value="NZ_FXYF01000004.1"/>
</dbReference>
<accession>A0A238K8E5</accession>
<reference evidence="5 6" key="1">
    <citation type="submission" date="2017-05" db="EMBL/GenBank/DDBJ databases">
        <authorList>
            <person name="Song R."/>
            <person name="Chenine A.L."/>
            <person name="Ruprecht R.M."/>
        </authorList>
    </citation>
    <scope>NUCLEOTIDE SEQUENCE [LARGE SCALE GENOMIC DNA]</scope>
    <source>
        <strain evidence="5 6">CECT 8898</strain>
    </source>
</reference>
<evidence type="ECO:0000256" key="1">
    <source>
        <dbReference type="ARBA" id="ARBA00023015"/>
    </source>
</evidence>
<dbReference type="Proteomes" id="UP000207598">
    <property type="component" value="Unassembled WGS sequence"/>
</dbReference>
<dbReference type="GO" id="GO:0003700">
    <property type="term" value="F:DNA-binding transcription factor activity"/>
    <property type="evidence" value="ECO:0007669"/>
    <property type="project" value="InterPro"/>
</dbReference>
<evidence type="ECO:0000256" key="3">
    <source>
        <dbReference type="ARBA" id="ARBA00023163"/>
    </source>
</evidence>
<keyword evidence="1" id="KW-0805">Transcription regulation</keyword>
<dbReference type="OrthoDB" id="9805730at2"/>
<dbReference type="Pfam" id="PF12625">
    <property type="entry name" value="Arabinose_bd"/>
    <property type="match status" value="1"/>
</dbReference>